<protein>
    <submittedName>
        <fullName evidence="4">ATP-binding cassette domain-containing protein</fullName>
    </submittedName>
</protein>
<keyword evidence="4" id="KW-0547">Nucleotide-binding</keyword>
<dbReference type="GO" id="GO:0005524">
    <property type="term" value="F:ATP binding"/>
    <property type="evidence" value="ECO:0007669"/>
    <property type="project" value="UniProtKB-KW"/>
</dbReference>
<keyword evidence="4" id="KW-0067">ATP-binding</keyword>
<dbReference type="InterPro" id="IPR003439">
    <property type="entry name" value="ABC_transporter-like_ATP-bd"/>
</dbReference>
<evidence type="ECO:0000313" key="4">
    <source>
        <dbReference type="EMBL" id="MDN3713932.1"/>
    </source>
</evidence>
<dbReference type="Proteomes" id="UP001243846">
    <property type="component" value="Unassembled WGS sequence"/>
</dbReference>
<sequence>MRLLAGVDAPDGGRIRMGGREIVGPRTFIEPEDRAIGFMFQDYALFPHLSVDDNLAFGLRHLSRAERDARVAEVAERISIGHLRGRFPHSLSGASSSAWPLPAPWRPSPRSC</sequence>
<name>A0ABT8DFM6_9RHOB</name>
<gene>
    <name evidence="4" type="ORF">QWZ10_23030</name>
</gene>
<dbReference type="Gene3D" id="3.40.50.300">
    <property type="entry name" value="P-loop containing nucleotide triphosphate hydrolases"/>
    <property type="match status" value="1"/>
</dbReference>
<comment type="caution">
    <text evidence="4">The sequence shown here is derived from an EMBL/GenBank/DDBJ whole genome shotgun (WGS) entry which is preliminary data.</text>
</comment>
<accession>A0ABT8DFM6</accession>
<evidence type="ECO:0000259" key="3">
    <source>
        <dbReference type="Pfam" id="PF00005"/>
    </source>
</evidence>
<keyword evidence="1" id="KW-0813">Transport</keyword>
<evidence type="ECO:0000256" key="2">
    <source>
        <dbReference type="SAM" id="MobiDB-lite"/>
    </source>
</evidence>
<keyword evidence="5" id="KW-1185">Reference proteome</keyword>
<reference evidence="5" key="1">
    <citation type="journal article" date="2019" name="Int. J. Syst. Evol. Microbiol.">
        <title>The Global Catalogue of Microorganisms (GCM) 10K type strain sequencing project: providing services to taxonomists for standard genome sequencing and annotation.</title>
        <authorList>
            <consortium name="The Broad Institute Genomics Platform"/>
            <consortium name="The Broad Institute Genome Sequencing Center for Infectious Disease"/>
            <person name="Wu L."/>
            <person name="Ma J."/>
        </authorList>
    </citation>
    <scope>NUCLEOTIDE SEQUENCE [LARGE SCALE GENOMIC DNA]</scope>
    <source>
        <strain evidence="5">CECT 8482</strain>
    </source>
</reference>
<dbReference type="InterPro" id="IPR050093">
    <property type="entry name" value="ABC_SmlMolc_Importer"/>
</dbReference>
<evidence type="ECO:0000256" key="1">
    <source>
        <dbReference type="ARBA" id="ARBA00022448"/>
    </source>
</evidence>
<proteinExistence type="predicted"/>
<dbReference type="InterPro" id="IPR027417">
    <property type="entry name" value="P-loop_NTPase"/>
</dbReference>
<dbReference type="EMBL" id="JAUFRC010000003">
    <property type="protein sequence ID" value="MDN3713932.1"/>
    <property type="molecule type" value="Genomic_DNA"/>
</dbReference>
<dbReference type="SUPFAM" id="SSF52540">
    <property type="entry name" value="P-loop containing nucleoside triphosphate hydrolases"/>
    <property type="match status" value="1"/>
</dbReference>
<dbReference type="PANTHER" id="PTHR42781:SF4">
    <property type="entry name" value="SPERMIDINE_PUTRESCINE IMPORT ATP-BINDING PROTEIN POTA"/>
    <property type="match status" value="1"/>
</dbReference>
<feature type="domain" description="ABC transporter" evidence="3">
    <location>
        <begin position="2"/>
        <end position="94"/>
    </location>
</feature>
<evidence type="ECO:0000313" key="5">
    <source>
        <dbReference type="Proteomes" id="UP001243846"/>
    </source>
</evidence>
<feature type="compositionally biased region" description="Pro residues" evidence="2">
    <location>
        <begin position="101"/>
        <end position="112"/>
    </location>
</feature>
<dbReference type="PANTHER" id="PTHR42781">
    <property type="entry name" value="SPERMIDINE/PUTRESCINE IMPORT ATP-BINDING PROTEIN POTA"/>
    <property type="match status" value="1"/>
</dbReference>
<dbReference type="Pfam" id="PF00005">
    <property type="entry name" value="ABC_tran"/>
    <property type="match status" value="1"/>
</dbReference>
<feature type="region of interest" description="Disordered" evidence="2">
    <location>
        <begin position="91"/>
        <end position="112"/>
    </location>
</feature>
<organism evidence="4 5">
    <name type="scientific">Paracoccus cavernae</name>
    <dbReference type="NCBI Taxonomy" id="1571207"/>
    <lineage>
        <taxon>Bacteria</taxon>
        <taxon>Pseudomonadati</taxon>
        <taxon>Pseudomonadota</taxon>
        <taxon>Alphaproteobacteria</taxon>
        <taxon>Rhodobacterales</taxon>
        <taxon>Paracoccaceae</taxon>
        <taxon>Paracoccus</taxon>
    </lineage>
</organism>